<dbReference type="Gene3D" id="3.40.1000.70">
    <property type="entry name" value="PknH-like extracellular domain"/>
    <property type="match status" value="1"/>
</dbReference>
<dbReference type="Proteomes" id="UP000028880">
    <property type="component" value="Unassembled WGS sequence"/>
</dbReference>
<keyword evidence="5" id="KW-1185">Reference proteome</keyword>
<dbReference type="Proteomes" id="UP000193710">
    <property type="component" value="Unassembled WGS sequence"/>
</dbReference>
<accession>A0A024K0M5</accession>
<evidence type="ECO:0000313" key="4">
    <source>
        <dbReference type="EMBL" id="ORX04846.1"/>
    </source>
</evidence>
<evidence type="ECO:0000256" key="1">
    <source>
        <dbReference type="SAM" id="SignalP"/>
    </source>
</evidence>
<dbReference type="HOGENOM" id="CLU_060937_0_0_11"/>
<dbReference type="InterPro" id="IPR026954">
    <property type="entry name" value="PknH-like_Extracell"/>
</dbReference>
<name>A0A024K0M5_9MYCO</name>
<reference evidence="3" key="2">
    <citation type="submission" date="2014-04" db="EMBL/GenBank/DDBJ databases">
        <authorList>
            <person name="Urmite Genomes U."/>
        </authorList>
    </citation>
    <scope>NUCLEOTIDE SEQUENCE</scope>
    <source>
        <strain evidence="3">DSM 44626</strain>
    </source>
</reference>
<evidence type="ECO:0000313" key="5">
    <source>
        <dbReference type="Proteomes" id="UP000193710"/>
    </source>
</evidence>
<sequence precursor="true">MRQCAVAVAVATTGILVAACGGSNGGGTASSSTTTTTTTSSKPPLAQAALASLLLTPADVDSVLGVTGSKVDKTFDALQEDKSAEVFPKDYKFPADCLYITGEALTPIYTGSGNTAVHGERDLAPIPPNSNDPNPDVTQFVVLFPSADQANAFFNTSSQHWPACANHQETVPSGDPDGPDIQWKAGPVSNANGILSTTVSVTLGKGSDTISQTCQRALTVRNNVVIDVEACRKDPGDAGVSVAKQIAGKVDKQ</sequence>
<protein>
    <submittedName>
        <fullName evidence="4">Nuclease PIN</fullName>
    </submittedName>
    <submittedName>
        <fullName evidence="3">PknM protein</fullName>
    </submittedName>
</protein>
<evidence type="ECO:0000313" key="3">
    <source>
        <dbReference type="EMBL" id="CDO89476.1"/>
    </source>
</evidence>
<dbReference type="eggNOG" id="COG0515">
    <property type="taxonomic scope" value="Bacteria"/>
</dbReference>
<keyword evidence="1" id="KW-0732">Signal</keyword>
<feature type="signal peptide" evidence="1">
    <location>
        <begin position="1"/>
        <end position="18"/>
    </location>
</feature>
<evidence type="ECO:0000259" key="2">
    <source>
        <dbReference type="Pfam" id="PF14032"/>
    </source>
</evidence>
<dbReference type="EMBL" id="LQPY01000017">
    <property type="protein sequence ID" value="ORX04846.1"/>
    <property type="molecule type" value="Genomic_DNA"/>
</dbReference>
<dbReference type="PROSITE" id="PS51257">
    <property type="entry name" value="PROKAR_LIPOPROTEIN"/>
    <property type="match status" value="1"/>
</dbReference>
<dbReference type="OrthoDB" id="4761399at2"/>
<dbReference type="AlphaFoldDB" id="A0A024K0M5"/>
<organism evidence="3">
    <name type="scientific">Mycobacterium triplex</name>
    <dbReference type="NCBI Taxonomy" id="47839"/>
    <lineage>
        <taxon>Bacteria</taxon>
        <taxon>Bacillati</taxon>
        <taxon>Actinomycetota</taxon>
        <taxon>Actinomycetes</taxon>
        <taxon>Mycobacteriales</taxon>
        <taxon>Mycobacteriaceae</taxon>
        <taxon>Mycobacterium</taxon>
        <taxon>Mycobacterium simiae complex</taxon>
    </lineage>
</organism>
<dbReference type="STRING" id="47839.BN973_03852"/>
<feature type="chain" id="PRO_5038441380" evidence="1">
    <location>
        <begin position="19"/>
        <end position="253"/>
    </location>
</feature>
<dbReference type="EMBL" id="HG964446">
    <property type="protein sequence ID" value="CDO89476.1"/>
    <property type="molecule type" value="Genomic_DNA"/>
</dbReference>
<dbReference type="InterPro" id="IPR038232">
    <property type="entry name" value="PknH-like_Extracell_sf"/>
</dbReference>
<dbReference type="RefSeq" id="WP_036470114.1">
    <property type="nucleotide sequence ID" value="NZ_HG964446.1"/>
</dbReference>
<gene>
    <name evidence="4" type="ORF">AWC29_13165</name>
    <name evidence="3" type="ORF">BN973_03852</name>
</gene>
<reference evidence="4 5" key="3">
    <citation type="submission" date="2016-01" db="EMBL/GenBank/DDBJ databases">
        <title>The new phylogeny of the genus Mycobacterium.</title>
        <authorList>
            <person name="Tarcisio F."/>
            <person name="Conor M."/>
            <person name="Antonella G."/>
            <person name="Elisabetta G."/>
            <person name="Giulia F.S."/>
            <person name="Sara T."/>
            <person name="Anna F."/>
            <person name="Clotilde B."/>
            <person name="Roberto B."/>
            <person name="Veronica D.S."/>
            <person name="Fabio R."/>
            <person name="Monica P."/>
            <person name="Olivier J."/>
            <person name="Enrico T."/>
            <person name="Nicola S."/>
        </authorList>
    </citation>
    <scope>NUCLEOTIDE SEQUENCE [LARGE SCALE GENOMIC DNA]</scope>
    <source>
        <strain evidence="4 5">DSM 44626</strain>
    </source>
</reference>
<dbReference type="Pfam" id="PF14032">
    <property type="entry name" value="PknH_C"/>
    <property type="match status" value="1"/>
</dbReference>
<proteinExistence type="predicted"/>
<feature type="domain" description="PknH-like extracellular" evidence="2">
    <location>
        <begin position="46"/>
        <end position="249"/>
    </location>
</feature>
<reference evidence="3" key="1">
    <citation type="journal article" date="2014" name="Genome Announc.">
        <title>Draft Genome Sequence of Mycobacterium triplex DSM 44626.</title>
        <authorList>
            <person name="Sassi M."/>
            <person name="Croce O."/>
            <person name="Robert C."/>
            <person name="Raoult D."/>
            <person name="Drancourt M."/>
        </authorList>
    </citation>
    <scope>NUCLEOTIDE SEQUENCE [LARGE SCALE GENOMIC DNA]</scope>
    <source>
        <strain evidence="3">DSM 44626</strain>
    </source>
</reference>